<keyword evidence="2" id="KW-0255">Endonuclease</keyword>
<comment type="caution">
    <text evidence="2">The sequence shown here is derived from an EMBL/GenBank/DDBJ whole genome shotgun (WGS) entry which is preliminary data.</text>
</comment>
<dbReference type="CDD" id="cd06260">
    <property type="entry name" value="DUF820-like"/>
    <property type="match status" value="1"/>
</dbReference>
<dbReference type="RefSeq" id="WP_030257032.1">
    <property type="nucleotide sequence ID" value="NZ_JBHEZZ010000003.1"/>
</dbReference>
<dbReference type="PANTHER" id="PTHR35400">
    <property type="entry name" value="SLR1083 PROTEIN"/>
    <property type="match status" value="1"/>
</dbReference>
<name>A0ABV6UID1_9ACTN</name>
<sequence>MQTQEEIYRHLRDLRNELGVVSGRYGEISDGEIVMMMSPVPMHAYIARSIARQLDAQLPPPLGAFENADTDDAALGKLRIPDVLVVPEDAMKSVDPLDPHEISLAVEIVSRSNPNTDYVDKVADYPAMGIPHYLIIDPRDGTARHHWQIATQNGHPAYLNQVSYSFGDKIRIGDWTIDTADLPRYSDDQRPA</sequence>
<dbReference type="InterPro" id="IPR008538">
    <property type="entry name" value="Uma2"/>
</dbReference>
<dbReference type="PANTHER" id="PTHR35400:SF3">
    <property type="entry name" value="SLL1072 PROTEIN"/>
    <property type="match status" value="1"/>
</dbReference>
<keyword evidence="3" id="KW-1185">Reference proteome</keyword>
<evidence type="ECO:0000313" key="3">
    <source>
        <dbReference type="Proteomes" id="UP001592528"/>
    </source>
</evidence>
<dbReference type="InterPro" id="IPR011335">
    <property type="entry name" value="Restrct_endonuc-II-like"/>
</dbReference>
<accession>A0ABV6UID1</accession>
<dbReference type="SUPFAM" id="SSF52980">
    <property type="entry name" value="Restriction endonuclease-like"/>
    <property type="match status" value="1"/>
</dbReference>
<evidence type="ECO:0000313" key="2">
    <source>
        <dbReference type="EMBL" id="MFC1401192.1"/>
    </source>
</evidence>
<feature type="domain" description="Putative restriction endonuclease" evidence="1">
    <location>
        <begin position="27"/>
        <end position="146"/>
    </location>
</feature>
<keyword evidence="2" id="KW-0540">Nuclease</keyword>
<gene>
    <name evidence="2" type="ORF">ACEZDJ_07820</name>
</gene>
<keyword evidence="2" id="KW-0378">Hydrolase</keyword>
<dbReference type="Gene3D" id="3.90.1570.10">
    <property type="entry name" value="tt1808, chain A"/>
    <property type="match status" value="1"/>
</dbReference>
<evidence type="ECO:0000259" key="1">
    <source>
        <dbReference type="Pfam" id="PF05685"/>
    </source>
</evidence>
<organism evidence="2 3">
    <name type="scientific">Streptacidiphilus cavernicola</name>
    <dbReference type="NCBI Taxonomy" id="3342716"/>
    <lineage>
        <taxon>Bacteria</taxon>
        <taxon>Bacillati</taxon>
        <taxon>Actinomycetota</taxon>
        <taxon>Actinomycetes</taxon>
        <taxon>Kitasatosporales</taxon>
        <taxon>Streptomycetaceae</taxon>
        <taxon>Streptacidiphilus</taxon>
    </lineage>
</organism>
<reference evidence="2 3" key="1">
    <citation type="submission" date="2024-09" db="EMBL/GenBank/DDBJ databases">
        <authorList>
            <person name="Lee S.D."/>
        </authorList>
    </citation>
    <scope>NUCLEOTIDE SEQUENCE [LARGE SCALE GENOMIC DNA]</scope>
    <source>
        <strain evidence="2 3">N1-5</strain>
    </source>
</reference>
<protein>
    <submittedName>
        <fullName evidence="2">Uma2 family endonuclease</fullName>
    </submittedName>
</protein>
<dbReference type="InterPro" id="IPR012296">
    <property type="entry name" value="Nuclease_put_TT1808"/>
</dbReference>
<dbReference type="EMBL" id="JBHEZZ010000003">
    <property type="protein sequence ID" value="MFC1401192.1"/>
    <property type="molecule type" value="Genomic_DNA"/>
</dbReference>
<proteinExistence type="predicted"/>
<dbReference type="Proteomes" id="UP001592528">
    <property type="component" value="Unassembled WGS sequence"/>
</dbReference>
<dbReference type="GO" id="GO:0004519">
    <property type="term" value="F:endonuclease activity"/>
    <property type="evidence" value="ECO:0007669"/>
    <property type="project" value="UniProtKB-KW"/>
</dbReference>
<dbReference type="Pfam" id="PF05685">
    <property type="entry name" value="Uma2"/>
    <property type="match status" value="1"/>
</dbReference>